<proteinExistence type="predicted"/>
<evidence type="ECO:0008006" key="3">
    <source>
        <dbReference type="Google" id="ProtNLM"/>
    </source>
</evidence>
<feature type="non-terminal residue" evidence="2">
    <location>
        <position position="1"/>
    </location>
</feature>
<organism evidence="2">
    <name type="scientific">Tanacetum cinerariifolium</name>
    <name type="common">Dalmatian daisy</name>
    <name type="synonym">Chrysanthemum cinerariifolium</name>
    <dbReference type="NCBI Taxonomy" id="118510"/>
    <lineage>
        <taxon>Eukaryota</taxon>
        <taxon>Viridiplantae</taxon>
        <taxon>Streptophyta</taxon>
        <taxon>Embryophyta</taxon>
        <taxon>Tracheophyta</taxon>
        <taxon>Spermatophyta</taxon>
        <taxon>Magnoliopsida</taxon>
        <taxon>eudicotyledons</taxon>
        <taxon>Gunneridae</taxon>
        <taxon>Pentapetalae</taxon>
        <taxon>asterids</taxon>
        <taxon>campanulids</taxon>
        <taxon>Asterales</taxon>
        <taxon>Asteraceae</taxon>
        <taxon>Asteroideae</taxon>
        <taxon>Anthemideae</taxon>
        <taxon>Anthemidinae</taxon>
        <taxon>Tanacetum</taxon>
    </lineage>
</organism>
<gene>
    <name evidence="2" type="ORF">Tci_556116</name>
</gene>
<comment type="caution">
    <text evidence="2">The sequence shown here is derived from an EMBL/GenBank/DDBJ whole genome shotgun (WGS) entry which is preliminary data.</text>
</comment>
<accession>A0A699IS43</accession>
<reference evidence="2" key="1">
    <citation type="journal article" date="2019" name="Sci. Rep.">
        <title>Draft genome of Tanacetum cinerariifolium, the natural source of mosquito coil.</title>
        <authorList>
            <person name="Yamashiro T."/>
            <person name="Shiraishi A."/>
            <person name="Satake H."/>
            <person name="Nakayama K."/>
        </authorList>
    </citation>
    <scope>NUCLEOTIDE SEQUENCE</scope>
</reference>
<sequence>HSVQYKEYLENYSNEIAASDSNQEKEKPPQDSKIRQLIREECCIKVCREQKKIMEDTMLELVEVCRQKEFYCMHNDVDDLIESALNSKLLSINLKSQHLDKKKQEVKNIVEQPTKLGTRIAESLHNFRVIHKKSYTSLKNTSQISMVHAITPVLPTEEPEYSLSMGYEHLSTTSETESDEVIESGAKNVLLIPSEYEVTSDDESKYDVPVKDESSLVFTTFSNILFDDNDDFTFSDDESLSDEDVLIEDFKVYSNPLFDDEEINSDEINLHCFNAESNFVESLSNRYTLIDSSSKFDYLEEFSGALMPTSIADEERIRREHEEYISLMEKLLAINSCPRPLENFHANTIVETFPISTIPFEDSDSQREEIDIFTGTDDLLPLSIENDDYDSEGDIHVLEELFVDDSIPIPENESSDFDHHDDPSFPHPPPEPPGGKINVFANVKDDDYFPFIFVIRIFLPYLIYPEVSPLLLSAGNEDTIFDPDISV</sequence>
<dbReference type="EMBL" id="BKCJ010330910">
    <property type="protein sequence ID" value="GEZ84143.1"/>
    <property type="molecule type" value="Genomic_DNA"/>
</dbReference>
<feature type="region of interest" description="Disordered" evidence="1">
    <location>
        <begin position="412"/>
        <end position="433"/>
    </location>
</feature>
<dbReference type="AlphaFoldDB" id="A0A699IS43"/>
<evidence type="ECO:0000313" key="2">
    <source>
        <dbReference type="EMBL" id="GEZ84143.1"/>
    </source>
</evidence>
<name>A0A699IS43_TANCI</name>
<protein>
    <recommendedName>
        <fullName evidence="3">Reverse transcriptase domain-containing protein</fullName>
    </recommendedName>
</protein>
<evidence type="ECO:0000256" key="1">
    <source>
        <dbReference type="SAM" id="MobiDB-lite"/>
    </source>
</evidence>